<dbReference type="PANTHER" id="PTHR46672">
    <property type="entry name" value="OS08G0495500 PROTEIN-RELATED"/>
    <property type="match status" value="1"/>
</dbReference>
<dbReference type="Pfam" id="PF00651">
    <property type="entry name" value="BTB"/>
    <property type="match status" value="1"/>
</dbReference>
<protein>
    <recommendedName>
        <fullName evidence="2">BTB domain-containing protein</fullName>
    </recommendedName>
</protein>
<dbReference type="PROSITE" id="PS50097">
    <property type="entry name" value="BTB"/>
    <property type="match status" value="1"/>
</dbReference>
<dbReference type="AlphaFoldDB" id="A0A0F7V2G5"/>
<dbReference type="EMBL" id="LN714498">
    <property type="protein sequence ID" value="CEL75445.1"/>
    <property type="molecule type" value="Genomic_DNA"/>
</dbReference>
<dbReference type="SMART" id="SM00225">
    <property type="entry name" value="BTB"/>
    <property type="match status" value="1"/>
</dbReference>
<accession>A0A0F7V2G5</accession>
<organism evidence="3">
    <name type="scientific">Toxoplasma gondii (strain ATCC 50861 / VEG)</name>
    <dbReference type="NCBI Taxonomy" id="432359"/>
    <lineage>
        <taxon>Eukaryota</taxon>
        <taxon>Sar</taxon>
        <taxon>Alveolata</taxon>
        <taxon>Apicomplexa</taxon>
        <taxon>Conoidasida</taxon>
        <taxon>Coccidia</taxon>
        <taxon>Eucoccidiorida</taxon>
        <taxon>Eimeriorina</taxon>
        <taxon>Sarcocystidae</taxon>
        <taxon>Toxoplasma</taxon>
    </lineage>
</organism>
<dbReference type="PANTHER" id="PTHR46672:SF8">
    <property type="entry name" value="BTB DOMAIN-CONTAINING PROTEIN"/>
    <property type="match status" value="1"/>
</dbReference>
<dbReference type="InterPro" id="IPR000210">
    <property type="entry name" value="BTB/POZ_dom"/>
</dbReference>
<dbReference type="CDD" id="cd18186">
    <property type="entry name" value="BTB_POZ_ZBTB_KLHL-like"/>
    <property type="match status" value="1"/>
</dbReference>
<dbReference type="InterPro" id="IPR044714">
    <property type="entry name" value="AtSIBP1-like"/>
</dbReference>
<proteinExistence type="predicted"/>
<dbReference type="Gene3D" id="3.30.710.10">
    <property type="entry name" value="Potassium Channel Kv1.1, Chain A"/>
    <property type="match status" value="1"/>
</dbReference>
<sequence>MKDLQAGDMPPSLICQSQKPENGGRPAPRLPLEEWQWKAIEAGDYALLKKYDTGVTDVDQKSDVYGTPLVTLIDKFIFKSPNNEKEKYLSCFRWLLKRGANPLTVTPSTCTLQISYQKRDNENDKTKRVLASKKNALQEDSFEKVVLDKKVVSFWEKVMMNDETADVTVMCCNGTVKLHSCVLRTASKTFEAMFTHDMLEKKNMAIDLPHIQIEDFQKFKNLLYTGCLEEEPTDDQLLDLFELADHYQVQHLCEVLANHIHLRLSPQNFDRFCHFSITHSSALLRLPCCIYAASNESVKAQFTGGKLSEPVTEELARFFGVDVNPAKKRRFSL</sequence>
<name>A0A0F7V2G5_TOXGV</name>
<gene>
    <name evidence="3" type="ORF">BN1205_015950</name>
</gene>
<feature type="domain" description="BTB" evidence="2">
    <location>
        <begin position="165"/>
        <end position="232"/>
    </location>
</feature>
<reference evidence="3" key="1">
    <citation type="journal article" date="2015" name="PLoS ONE">
        <title>Comprehensive Evaluation of Toxoplasma gondii VEG and Neospora caninum LIV Genomes with Tachyzoite Stage Transcriptome and Proteome Defines Novel Transcript Features.</title>
        <authorList>
            <person name="Ramaprasad A."/>
            <person name="Mourier T."/>
            <person name="Naeem R."/>
            <person name="Malas T.B."/>
            <person name="Moussa E."/>
            <person name="Panigrahi A."/>
            <person name="Vermont S.J."/>
            <person name="Otto T.D."/>
            <person name="Wastling J."/>
            <person name="Pain A."/>
        </authorList>
    </citation>
    <scope>NUCLEOTIDE SEQUENCE</scope>
    <source>
        <strain evidence="3">VEG</strain>
    </source>
</reference>
<dbReference type="InterPro" id="IPR011333">
    <property type="entry name" value="SKP1/BTB/POZ_sf"/>
</dbReference>
<evidence type="ECO:0000313" key="3">
    <source>
        <dbReference type="EMBL" id="CEL75445.1"/>
    </source>
</evidence>
<evidence type="ECO:0000259" key="2">
    <source>
        <dbReference type="PROSITE" id="PS50097"/>
    </source>
</evidence>
<feature type="region of interest" description="Disordered" evidence="1">
    <location>
        <begin position="1"/>
        <end position="29"/>
    </location>
</feature>
<dbReference type="SUPFAM" id="SSF54695">
    <property type="entry name" value="POZ domain"/>
    <property type="match status" value="1"/>
</dbReference>
<evidence type="ECO:0000256" key="1">
    <source>
        <dbReference type="SAM" id="MobiDB-lite"/>
    </source>
</evidence>